<evidence type="ECO:0000256" key="1">
    <source>
        <dbReference type="SAM" id="SignalP"/>
    </source>
</evidence>
<sequence length="328" mass="35563">MTAAFAAVSACFAFGAHAQDKTEIDFVLNWIAGGDHAPYYYAAQEGWYDEAGIDLTIQQGKGSTMAAQQTGIGKTQIGLADLGTALVAKGKGADLIAVMNIYANSPYGMYWMKSSGIGGIEDFSGHKIGNPPWDAARAMWPALAKANDVDPDSVTWVNVQPNAKLAALKSGSIDVTTSFYNIHHIFQRELGDDMGFFAWKEYGINPYGNSIIVNGEFLKDHADAVQAFVAVSQRAFAACVKEPAPCVDALVSANTGLKADNEMQNWALVVELMTDETSTTKGLGYFDEDRLKSDYELVSTYFDIEQPFDIMEAVRNDFIDTSIVVPTP</sequence>
<feature type="domain" description="SsuA/THI5-like" evidence="2">
    <location>
        <begin position="35"/>
        <end position="244"/>
    </location>
</feature>
<evidence type="ECO:0000313" key="4">
    <source>
        <dbReference type="Proteomes" id="UP000503336"/>
    </source>
</evidence>
<dbReference type="SUPFAM" id="SSF53850">
    <property type="entry name" value="Periplasmic binding protein-like II"/>
    <property type="match status" value="1"/>
</dbReference>
<feature type="chain" id="PRO_5029811103" evidence="1">
    <location>
        <begin position="19"/>
        <end position="328"/>
    </location>
</feature>
<dbReference type="Proteomes" id="UP000503336">
    <property type="component" value="Chromosome"/>
</dbReference>
<dbReference type="Pfam" id="PF09084">
    <property type="entry name" value="NMT1"/>
    <property type="match status" value="1"/>
</dbReference>
<dbReference type="InterPro" id="IPR015168">
    <property type="entry name" value="SsuA/THI5"/>
</dbReference>
<feature type="signal peptide" evidence="1">
    <location>
        <begin position="1"/>
        <end position="18"/>
    </location>
</feature>
<dbReference type="GO" id="GO:0009228">
    <property type="term" value="P:thiamine biosynthetic process"/>
    <property type="evidence" value="ECO:0007669"/>
    <property type="project" value="InterPro"/>
</dbReference>
<proteinExistence type="predicted"/>
<keyword evidence="1" id="KW-0732">Signal</keyword>
<evidence type="ECO:0000259" key="2">
    <source>
        <dbReference type="Pfam" id="PF09084"/>
    </source>
</evidence>
<dbReference type="PANTHER" id="PTHR31528">
    <property type="entry name" value="4-AMINO-5-HYDROXYMETHYL-2-METHYLPYRIMIDINE PHOSPHATE SYNTHASE THI11-RELATED"/>
    <property type="match status" value="1"/>
</dbReference>
<dbReference type="EMBL" id="CP049056">
    <property type="protein sequence ID" value="QIE57764.1"/>
    <property type="molecule type" value="Genomic_DNA"/>
</dbReference>
<keyword evidence="4" id="KW-1185">Reference proteome</keyword>
<dbReference type="KEGG" id="hdh:G5B40_05785"/>
<organism evidence="3 4">
    <name type="scientific">Pikeienuella piscinae</name>
    <dbReference type="NCBI Taxonomy" id="2748098"/>
    <lineage>
        <taxon>Bacteria</taxon>
        <taxon>Pseudomonadati</taxon>
        <taxon>Pseudomonadota</taxon>
        <taxon>Alphaproteobacteria</taxon>
        <taxon>Rhodobacterales</taxon>
        <taxon>Paracoccaceae</taxon>
        <taxon>Pikeienuella</taxon>
    </lineage>
</organism>
<name>A0A7M3T6Y3_9RHOB</name>
<dbReference type="InterPro" id="IPR027939">
    <property type="entry name" value="NMT1/THI5"/>
</dbReference>
<evidence type="ECO:0000313" key="3">
    <source>
        <dbReference type="EMBL" id="QIE57764.1"/>
    </source>
</evidence>
<reference evidence="3 4" key="1">
    <citation type="submission" date="2020-02" db="EMBL/GenBank/DDBJ databases">
        <title>complete genome sequence of Rhodobacteraceae bacterium.</title>
        <authorList>
            <person name="Park J."/>
            <person name="Kim Y.-S."/>
            <person name="Kim K.-H."/>
        </authorList>
    </citation>
    <scope>NUCLEOTIDE SEQUENCE [LARGE SCALE GENOMIC DNA]</scope>
    <source>
        <strain evidence="3 4">RR4-56</strain>
    </source>
</reference>
<protein>
    <submittedName>
        <fullName evidence="3">ABC transporter substrate-binding protein</fullName>
    </submittedName>
</protein>
<dbReference type="PANTHER" id="PTHR31528:SF3">
    <property type="entry name" value="THIAMINE BIOSYNTHESIS PROTEIN HI_0357-RELATED"/>
    <property type="match status" value="1"/>
</dbReference>
<dbReference type="Gene3D" id="3.40.190.10">
    <property type="entry name" value="Periplasmic binding protein-like II"/>
    <property type="match status" value="2"/>
</dbReference>
<dbReference type="AlphaFoldDB" id="A0A7M3T6Y3"/>
<accession>A0A7M3T6Y3</accession>
<gene>
    <name evidence="3" type="ORF">G5B40_05785</name>
</gene>